<organism evidence="2">
    <name type="scientific">Guillardia theta</name>
    <name type="common">Cryptophyte</name>
    <name type="synonym">Cryptomonas phi</name>
    <dbReference type="NCBI Taxonomy" id="55529"/>
    <lineage>
        <taxon>Eukaryota</taxon>
        <taxon>Cryptophyceae</taxon>
        <taxon>Pyrenomonadales</taxon>
        <taxon>Geminigeraceae</taxon>
        <taxon>Guillardia</taxon>
    </lineage>
</organism>
<dbReference type="AlphaFoldDB" id="A0A7S4NKP0"/>
<evidence type="ECO:0000256" key="1">
    <source>
        <dbReference type="SAM" id="Coils"/>
    </source>
</evidence>
<reference evidence="2" key="1">
    <citation type="submission" date="2021-01" db="EMBL/GenBank/DDBJ databases">
        <authorList>
            <person name="Corre E."/>
            <person name="Pelletier E."/>
            <person name="Niang G."/>
            <person name="Scheremetjew M."/>
            <person name="Finn R."/>
            <person name="Kale V."/>
            <person name="Holt S."/>
            <person name="Cochrane G."/>
            <person name="Meng A."/>
            <person name="Brown T."/>
            <person name="Cohen L."/>
        </authorList>
    </citation>
    <scope>NUCLEOTIDE SEQUENCE</scope>
    <source>
        <strain evidence="2">CCMP 2712</strain>
    </source>
</reference>
<evidence type="ECO:0000313" key="2">
    <source>
        <dbReference type="EMBL" id="CAE2292460.1"/>
    </source>
</evidence>
<keyword evidence="1" id="KW-0175">Coiled coil</keyword>
<accession>A0A7S4NKP0</accession>
<feature type="coiled-coil region" evidence="1">
    <location>
        <begin position="56"/>
        <end position="157"/>
    </location>
</feature>
<proteinExistence type="predicted"/>
<dbReference type="EMBL" id="HBKN01015121">
    <property type="protein sequence ID" value="CAE2292460.1"/>
    <property type="molecule type" value="Transcribed_RNA"/>
</dbReference>
<name>A0A7S4NKP0_GUITH</name>
<sequence>MANGVQEFSAQADPQRSWTLQEENDWLRAVLRLAEAHIKHEKEELKSLRVVFDRSKQDAEQHYLALEARVRAAEKDKQDFELRIFREREQIRSLEASLNDLRARSVRTQELVQKAYSDEQGFLENVRKLKASFAGEKARLEQEVSRVRASLMQERQMREEAVQRESATLARYRATESQNRMSASYQPALSSSFSGQPTLSSSLSGQPSYYAAGALRSEHLYM</sequence>
<gene>
    <name evidence="2" type="ORF">GTHE00462_LOCUS11780</name>
</gene>
<protein>
    <submittedName>
        <fullName evidence="2">Uncharacterized protein</fullName>
    </submittedName>
</protein>